<dbReference type="Gene3D" id="1.10.3210.10">
    <property type="entry name" value="Hypothetical protein af1432"/>
    <property type="match status" value="1"/>
</dbReference>
<name>A0A401FZI5_9BACT</name>
<dbReference type="Pfam" id="PF01590">
    <property type="entry name" value="GAF"/>
    <property type="match status" value="1"/>
</dbReference>
<dbReference type="Gene3D" id="3.30.450.40">
    <property type="match status" value="1"/>
</dbReference>
<dbReference type="RefSeq" id="WP_124329518.1">
    <property type="nucleotide sequence ID" value="NZ_BEXT01000001.1"/>
</dbReference>
<proteinExistence type="predicted"/>
<evidence type="ECO:0000313" key="3">
    <source>
        <dbReference type="Proteomes" id="UP000288096"/>
    </source>
</evidence>
<feature type="domain" description="HD-GYP" evidence="1">
    <location>
        <begin position="183"/>
        <end position="409"/>
    </location>
</feature>
<dbReference type="CDD" id="cd00077">
    <property type="entry name" value="HDc"/>
    <property type="match status" value="1"/>
</dbReference>
<comment type="caution">
    <text evidence="2">The sequence shown here is derived from an EMBL/GenBank/DDBJ whole genome shotgun (WGS) entry which is preliminary data.</text>
</comment>
<accession>A0A401FZI5</accession>
<dbReference type="PROSITE" id="PS51832">
    <property type="entry name" value="HD_GYP"/>
    <property type="match status" value="1"/>
</dbReference>
<keyword evidence="3" id="KW-1185">Reference proteome</keyword>
<dbReference type="OrthoDB" id="9764337at2"/>
<reference evidence="3" key="1">
    <citation type="submission" date="2017-11" db="EMBL/GenBank/DDBJ databases">
        <authorList>
            <person name="Watanabe M."/>
            <person name="Kojima H."/>
        </authorList>
    </citation>
    <scope>NUCLEOTIDE SEQUENCE [LARGE SCALE GENOMIC DNA]</scope>
    <source>
        <strain evidence="3">Tokyo 01</strain>
    </source>
</reference>
<dbReference type="SUPFAM" id="SSF55781">
    <property type="entry name" value="GAF domain-like"/>
    <property type="match status" value="1"/>
</dbReference>
<organism evidence="2 3">
    <name type="scientific">Desulfonema ishimotonii</name>
    <dbReference type="NCBI Taxonomy" id="45657"/>
    <lineage>
        <taxon>Bacteria</taxon>
        <taxon>Pseudomonadati</taxon>
        <taxon>Thermodesulfobacteriota</taxon>
        <taxon>Desulfobacteria</taxon>
        <taxon>Desulfobacterales</taxon>
        <taxon>Desulfococcaceae</taxon>
        <taxon>Desulfonema</taxon>
    </lineage>
</organism>
<evidence type="ECO:0000259" key="1">
    <source>
        <dbReference type="PROSITE" id="PS51832"/>
    </source>
</evidence>
<dbReference type="Pfam" id="PF01966">
    <property type="entry name" value="HD"/>
    <property type="match status" value="1"/>
</dbReference>
<dbReference type="PANTHER" id="PTHR43155">
    <property type="entry name" value="CYCLIC DI-GMP PHOSPHODIESTERASE PA4108-RELATED"/>
    <property type="match status" value="1"/>
</dbReference>
<reference evidence="3" key="2">
    <citation type="submission" date="2019-01" db="EMBL/GenBank/DDBJ databases">
        <title>Genome sequence of Desulfonema ishimotonii strain Tokyo 01.</title>
        <authorList>
            <person name="Fukui M."/>
        </authorList>
    </citation>
    <scope>NUCLEOTIDE SEQUENCE [LARGE SCALE GENOMIC DNA]</scope>
    <source>
        <strain evidence="3">Tokyo 01</strain>
    </source>
</reference>
<dbReference type="InterPro" id="IPR006674">
    <property type="entry name" value="HD_domain"/>
</dbReference>
<dbReference type="GO" id="GO:0016787">
    <property type="term" value="F:hydrolase activity"/>
    <property type="evidence" value="ECO:0007669"/>
    <property type="project" value="UniProtKB-KW"/>
</dbReference>
<dbReference type="Proteomes" id="UP000288096">
    <property type="component" value="Unassembled WGS sequence"/>
</dbReference>
<dbReference type="InterPro" id="IPR003607">
    <property type="entry name" value="HD/PDEase_dom"/>
</dbReference>
<evidence type="ECO:0000313" key="2">
    <source>
        <dbReference type="EMBL" id="GBC62343.1"/>
    </source>
</evidence>
<keyword evidence="2" id="KW-0378">Hydrolase</keyword>
<dbReference type="SMART" id="SM00471">
    <property type="entry name" value="HDc"/>
    <property type="match status" value="1"/>
</dbReference>
<dbReference type="InterPro" id="IPR037522">
    <property type="entry name" value="HD_GYP_dom"/>
</dbReference>
<dbReference type="EMBL" id="BEXT01000001">
    <property type="protein sequence ID" value="GBC62343.1"/>
    <property type="molecule type" value="Genomic_DNA"/>
</dbReference>
<dbReference type="InterPro" id="IPR003018">
    <property type="entry name" value="GAF"/>
</dbReference>
<dbReference type="AlphaFoldDB" id="A0A401FZI5"/>
<dbReference type="SMART" id="SM00065">
    <property type="entry name" value="GAF"/>
    <property type="match status" value="1"/>
</dbReference>
<dbReference type="PANTHER" id="PTHR43155:SF2">
    <property type="entry name" value="CYCLIC DI-GMP PHOSPHODIESTERASE PA4108"/>
    <property type="match status" value="1"/>
</dbReference>
<dbReference type="InterPro" id="IPR029016">
    <property type="entry name" value="GAF-like_dom_sf"/>
</dbReference>
<gene>
    <name evidence="2" type="ORF">DENIS_3312</name>
</gene>
<dbReference type="SUPFAM" id="SSF109604">
    <property type="entry name" value="HD-domain/PDEase-like"/>
    <property type="match status" value="1"/>
</dbReference>
<sequence length="411" mass="46588">MLSEKEKLETLTRLGVDLNRVQDLDILMEQVLIEARRFVNADAGSIYIREGDVLHFTYTQNDTLQKRLPENGKLIYSTFKIPVNEKSIAGYVATTGWPLNIPNVYRIEPTTTYGFSDRFDQASRYRTQSMLTIPLKNINGGVIGILQVINAQDPSGNIIPFSSDDENMMMLFASIAAVALERAQMTRAMLLRMIQMAELRDPKETGAHVNRVGGYALELYEKWAYRHHIAKAEIDRNRDILRMAAMLHDVGKVGISDLILKKPERFNHDEYEIMKQHTVLGAKLFMNRQSDLDAAAAEVALNHHERWDGTGYPGYVDIKTGLPIKGLALPNGLPRGKKGEDIPLFGRIVALVDVYDALSSERVYKEAWDESKVLETIEQSAGSHFDPELVEIFFSCLDILRAIQKRYQDNK</sequence>
<protein>
    <submittedName>
        <fullName evidence="2">Phosphohydrolase</fullName>
    </submittedName>
</protein>